<organism evidence="1 2">
    <name type="scientific">Cetraspora pellucida</name>
    <dbReference type="NCBI Taxonomy" id="1433469"/>
    <lineage>
        <taxon>Eukaryota</taxon>
        <taxon>Fungi</taxon>
        <taxon>Fungi incertae sedis</taxon>
        <taxon>Mucoromycota</taxon>
        <taxon>Glomeromycotina</taxon>
        <taxon>Glomeromycetes</taxon>
        <taxon>Diversisporales</taxon>
        <taxon>Gigasporaceae</taxon>
        <taxon>Cetraspora</taxon>
    </lineage>
</organism>
<accession>A0ACA9RBX0</accession>
<dbReference type="EMBL" id="CAJVPW010065367">
    <property type="protein sequence ID" value="CAG8786979.1"/>
    <property type="molecule type" value="Genomic_DNA"/>
</dbReference>
<dbReference type="Proteomes" id="UP000789366">
    <property type="component" value="Unassembled WGS sequence"/>
</dbReference>
<comment type="caution">
    <text evidence="1">The sequence shown here is derived from an EMBL/GenBank/DDBJ whole genome shotgun (WGS) entry which is preliminary data.</text>
</comment>
<feature type="non-terminal residue" evidence="1">
    <location>
        <position position="1"/>
    </location>
</feature>
<keyword evidence="2" id="KW-1185">Reference proteome</keyword>
<protein>
    <submittedName>
        <fullName evidence="1">15526_t:CDS:1</fullName>
    </submittedName>
</protein>
<feature type="non-terminal residue" evidence="1">
    <location>
        <position position="46"/>
    </location>
</feature>
<name>A0ACA9RBX0_9GLOM</name>
<gene>
    <name evidence="1" type="ORF">SPELUC_LOCUS16886</name>
</gene>
<evidence type="ECO:0000313" key="2">
    <source>
        <dbReference type="Proteomes" id="UP000789366"/>
    </source>
</evidence>
<proteinExistence type="predicted"/>
<evidence type="ECO:0000313" key="1">
    <source>
        <dbReference type="EMBL" id="CAG8786979.1"/>
    </source>
</evidence>
<reference evidence="1" key="1">
    <citation type="submission" date="2021-06" db="EMBL/GenBank/DDBJ databases">
        <authorList>
            <person name="Kallberg Y."/>
            <person name="Tangrot J."/>
            <person name="Rosling A."/>
        </authorList>
    </citation>
    <scope>NUCLEOTIDE SEQUENCE</scope>
    <source>
        <strain evidence="1">28 12/20/2015</strain>
    </source>
</reference>
<sequence>KIKPTLIHQFKNPHALQGINKDSLPVNYYHNTTAWMTSEIWNNFLN</sequence>